<keyword evidence="4" id="KW-1185">Reference proteome</keyword>
<dbReference type="InterPro" id="IPR030381">
    <property type="entry name" value="G_DYNAMIN_dom"/>
</dbReference>
<dbReference type="SUPFAM" id="SSF52540">
    <property type="entry name" value="P-loop containing nucleoside triphosphate hydrolases"/>
    <property type="match status" value="1"/>
</dbReference>
<dbReference type="PROSITE" id="PS51718">
    <property type="entry name" value="G_DYNAMIN_2"/>
    <property type="match status" value="1"/>
</dbReference>
<evidence type="ECO:0000259" key="2">
    <source>
        <dbReference type="PROSITE" id="PS51718"/>
    </source>
</evidence>
<feature type="compositionally biased region" description="Basic and acidic residues" evidence="1">
    <location>
        <begin position="126"/>
        <end position="137"/>
    </location>
</feature>
<dbReference type="PANTHER" id="PTHR11566">
    <property type="entry name" value="DYNAMIN"/>
    <property type="match status" value="1"/>
</dbReference>
<protein>
    <recommendedName>
        <fullName evidence="2">Dynamin-type G domain-containing protein</fullName>
    </recommendedName>
</protein>
<proteinExistence type="predicted"/>
<dbReference type="AlphaFoldDB" id="A0AAD5TI74"/>
<dbReference type="GO" id="GO:0005874">
    <property type="term" value="C:microtubule"/>
    <property type="evidence" value="ECO:0007669"/>
    <property type="project" value="TreeGrafter"/>
</dbReference>
<gene>
    <name evidence="3" type="ORF">HDU87_005725</name>
</gene>
<evidence type="ECO:0000313" key="3">
    <source>
        <dbReference type="EMBL" id="KAJ3175895.1"/>
    </source>
</evidence>
<organism evidence="3 4">
    <name type="scientific">Geranomyces variabilis</name>
    <dbReference type="NCBI Taxonomy" id="109894"/>
    <lineage>
        <taxon>Eukaryota</taxon>
        <taxon>Fungi</taxon>
        <taxon>Fungi incertae sedis</taxon>
        <taxon>Chytridiomycota</taxon>
        <taxon>Chytridiomycota incertae sedis</taxon>
        <taxon>Chytridiomycetes</taxon>
        <taxon>Spizellomycetales</taxon>
        <taxon>Powellomycetaceae</taxon>
        <taxon>Geranomyces</taxon>
    </lineage>
</organism>
<accession>A0AAD5TI74</accession>
<dbReference type="GO" id="GO:0008017">
    <property type="term" value="F:microtubule binding"/>
    <property type="evidence" value="ECO:0007669"/>
    <property type="project" value="TreeGrafter"/>
</dbReference>
<dbReference type="GO" id="GO:0016020">
    <property type="term" value="C:membrane"/>
    <property type="evidence" value="ECO:0007669"/>
    <property type="project" value="TreeGrafter"/>
</dbReference>
<reference evidence="3" key="1">
    <citation type="submission" date="2020-05" db="EMBL/GenBank/DDBJ databases">
        <title>Phylogenomic resolution of chytrid fungi.</title>
        <authorList>
            <person name="Stajich J.E."/>
            <person name="Amses K."/>
            <person name="Simmons R."/>
            <person name="Seto K."/>
            <person name="Myers J."/>
            <person name="Bonds A."/>
            <person name="Quandt C.A."/>
            <person name="Barry K."/>
            <person name="Liu P."/>
            <person name="Grigoriev I."/>
            <person name="Longcore J.E."/>
            <person name="James T.Y."/>
        </authorList>
    </citation>
    <scope>NUCLEOTIDE SEQUENCE</scope>
    <source>
        <strain evidence="3">JEL0379</strain>
    </source>
</reference>
<dbReference type="PRINTS" id="PR00195">
    <property type="entry name" value="DYNAMIN"/>
</dbReference>
<evidence type="ECO:0000256" key="1">
    <source>
        <dbReference type="SAM" id="MobiDB-lite"/>
    </source>
</evidence>
<dbReference type="InterPro" id="IPR022812">
    <property type="entry name" value="Dynamin"/>
</dbReference>
<dbReference type="InterPro" id="IPR027417">
    <property type="entry name" value="P-loop_NTPase"/>
</dbReference>
<comment type="caution">
    <text evidence="3">The sequence shown here is derived from an EMBL/GenBank/DDBJ whole genome shotgun (WGS) entry which is preliminary data.</text>
</comment>
<feature type="domain" description="Dynamin-type G" evidence="2">
    <location>
        <begin position="31"/>
        <end position="324"/>
    </location>
</feature>
<dbReference type="Gene3D" id="3.40.50.300">
    <property type="entry name" value="P-loop containing nucleotide triphosphate hydrolases"/>
    <property type="match status" value="1"/>
</dbReference>
<dbReference type="Pfam" id="PF00350">
    <property type="entry name" value="Dynamin_N"/>
    <property type="match status" value="1"/>
</dbReference>
<dbReference type="InterPro" id="IPR001401">
    <property type="entry name" value="Dynamin_GTPase"/>
</dbReference>
<dbReference type="GO" id="GO:0003924">
    <property type="term" value="F:GTPase activity"/>
    <property type="evidence" value="ECO:0007669"/>
    <property type="project" value="InterPro"/>
</dbReference>
<dbReference type="InterPro" id="IPR045063">
    <property type="entry name" value="Dynamin_N"/>
</dbReference>
<dbReference type="SMART" id="SM00053">
    <property type="entry name" value="DYNc"/>
    <property type="match status" value="1"/>
</dbReference>
<dbReference type="GO" id="GO:0005525">
    <property type="term" value="F:GTP binding"/>
    <property type="evidence" value="ECO:0007669"/>
    <property type="project" value="InterPro"/>
</dbReference>
<feature type="region of interest" description="Disordered" evidence="1">
    <location>
        <begin position="126"/>
        <end position="146"/>
    </location>
</feature>
<evidence type="ECO:0000313" key="4">
    <source>
        <dbReference type="Proteomes" id="UP001212152"/>
    </source>
</evidence>
<dbReference type="EMBL" id="JADGJQ010000047">
    <property type="protein sequence ID" value="KAJ3175895.1"/>
    <property type="molecule type" value="Genomic_DNA"/>
</dbReference>
<dbReference type="Proteomes" id="UP001212152">
    <property type="component" value="Unassembled WGS sequence"/>
</dbReference>
<name>A0AAD5TI74_9FUNG</name>
<dbReference type="GO" id="GO:0005737">
    <property type="term" value="C:cytoplasm"/>
    <property type="evidence" value="ECO:0007669"/>
    <property type="project" value="TreeGrafter"/>
</dbReference>
<dbReference type="PANTHER" id="PTHR11566:SF21">
    <property type="entry name" value="DYNAMIN RELATED PROTEIN 1, ISOFORM A"/>
    <property type="match status" value="1"/>
</dbReference>
<sequence>MLGGTLNNDHVRELLDKNDKVRAVVGGTDFQKLVPSIVVVGAQSHGKSSVLEAAAEVKLPAGTGMVTKSHGSAIEYVPLCQNLSAHSSCSFAVRPKDLQERLLSKAPVAKNEKPIRISAKAISKTVSEDTKRTDGEQAKAGNPTGIVNQPMTIRIEKSDLPDVTLIDLPGIKYDDKTAEERIKALIREYIEPPSAIILVVHNATVHTDTNEGFKMAREVDKHGQRTLCVLTHVDLIRDPVMMQSNVLDLLAGTASPPVKYIAVVNPASSVHDTISHADARQLEREYFATMALIPQSKYGQVTGTTALLSHIQDMYSIAVQKSQGPLQVQRSLDNLPEAVSPHARFSQIWQQTASAVDELVYDGVVKQIHDKCERLSEKLLKVPMAVVKGTVGKRHPNLQMGRLVEVLVRHTGSILPNFMPFPPLNAFISGVIQVYASQTVKEMEMLVQKALDDVQAKVQVKLDDQMAGNPYTDCNELTLAEVTRVFDLAVNDISQRLTDIVIDEGASIWTCDIKSYTATLDYIAASSGDTERPLMNVFDNDQDIAALFNGSETLKAQTRTYICSFYAYWTNLKKQKEELEAAHKILDGRLPPLPAYKVEQKVNAGNSRTRRTRALRNWTRLTKKATLFLDVRLADRSPLRGSCLRSFM</sequence>